<evidence type="ECO:0000259" key="2">
    <source>
        <dbReference type="PROSITE" id="PS51109"/>
    </source>
</evidence>
<dbReference type="Proteomes" id="UP000824214">
    <property type="component" value="Unassembled WGS sequence"/>
</dbReference>
<dbReference type="AlphaFoldDB" id="A0A9D2LWK3"/>
<dbReference type="GO" id="GO:0009254">
    <property type="term" value="P:peptidoglycan turnover"/>
    <property type="evidence" value="ECO:0007669"/>
    <property type="project" value="InterPro"/>
</dbReference>
<dbReference type="GO" id="GO:0019867">
    <property type="term" value="C:outer membrane"/>
    <property type="evidence" value="ECO:0007669"/>
    <property type="project" value="InterPro"/>
</dbReference>
<dbReference type="Pfam" id="PF03990">
    <property type="entry name" value="DUF348"/>
    <property type="match status" value="3"/>
</dbReference>
<dbReference type="PROSITE" id="PS51109">
    <property type="entry name" value="G5"/>
    <property type="match status" value="1"/>
</dbReference>
<dbReference type="Pfam" id="PF07501">
    <property type="entry name" value="G5"/>
    <property type="match status" value="1"/>
</dbReference>
<dbReference type="CDD" id="cd22786">
    <property type="entry name" value="DPBB_YuiC-like"/>
    <property type="match status" value="1"/>
</dbReference>
<dbReference type="InterPro" id="IPR007137">
    <property type="entry name" value="DUF348"/>
</dbReference>
<dbReference type="SMART" id="SM01208">
    <property type="entry name" value="G5"/>
    <property type="match status" value="1"/>
</dbReference>
<dbReference type="InterPro" id="IPR010611">
    <property type="entry name" value="3D_dom"/>
</dbReference>
<reference evidence="3" key="1">
    <citation type="journal article" date="2021" name="PeerJ">
        <title>Extensive microbial diversity within the chicken gut microbiome revealed by metagenomics and culture.</title>
        <authorList>
            <person name="Gilroy R."/>
            <person name="Ravi A."/>
            <person name="Getino M."/>
            <person name="Pursley I."/>
            <person name="Horton D.L."/>
            <person name="Alikhan N.F."/>
            <person name="Baker D."/>
            <person name="Gharbi K."/>
            <person name="Hall N."/>
            <person name="Watson M."/>
            <person name="Adriaenssens E.M."/>
            <person name="Foster-Nyarko E."/>
            <person name="Jarju S."/>
            <person name="Secka A."/>
            <person name="Antonio M."/>
            <person name="Oren A."/>
            <person name="Chaudhuri R.R."/>
            <person name="La Ragione R."/>
            <person name="Hildebrand F."/>
            <person name="Pallen M.J."/>
        </authorList>
    </citation>
    <scope>NUCLEOTIDE SEQUENCE</scope>
    <source>
        <strain evidence="3">ChiBcolR8-3208</strain>
    </source>
</reference>
<dbReference type="GO" id="GO:0004553">
    <property type="term" value="F:hydrolase activity, hydrolyzing O-glycosyl compounds"/>
    <property type="evidence" value="ECO:0007669"/>
    <property type="project" value="InterPro"/>
</dbReference>
<name>A0A9D2LWK3_9FIRM</name>
<evidence type="ECO:0000256" key="1">
    <source>
        <dbReference type="ARBA" id="ARBA00022729"/>
    </source>
</evidence>
<dbReference type="PANTHER" id="PTHR39160:SF4">
    <property type="entry name" value="RESUSCITATION-PROMOTING FACTOR RPFB"/>
    <property type="match status" value="1"/>
</dbReference>
<dbReference type="InterPro" id="IPR051933">
    <property type="entry name" value="Resuscitation_pf_RpfB"/>
</dbReference>
<dbReference type="PANTHER" id="PTHR39160">
    <property type="entry name" value="CELL WALL-BINDING PROTEIN YOCH"/>
    <property type="match status" value="1"/>
</dbReference>
<keyword evidence="1" id="KW-0732">Signal</keyword>
<dbReference type="InterPro" id="IPR011098">
    <property type="entry name" value="G5_dom"/>
</dbReference>
<organism evidence="3 4">
    <name type="scientific">Candidatus Acutalibacter ornithocaccae</name>
    <dbReference type="NCBI Taxonomy" id="2838416"/>
    <lineage>
        <taxon>Bacteria</taxon>
        <taxon>Bacillati</taxon>
        <taxon>Bacillota</taxon>
        <taxon>Clostridia</taxon>
        <taxon>Eubacteriales</taxon>
        <taxon>Acutalibacteraceae</taxon>
        <taxon>Acutalibacter</taxon>
    </lineage>
</organism>
<dbReference type="Gene3D" id="2.20.230.10">
    <property type="entry name" value="Resuscitation-promoting factor rpfb"/>
    <property type="match status" value="1"/>
</dbReference>
<protein>
    <submittedName>
        <fullName evidence="3">DUF348 domain-containing protein</fullName>
    </submittedName>
</protein>
<reference evidence="3" key="2">
    <citation type="submission" date="2021-04" db="EMBL/GenBank/DDBJ databases">
        <authorList>
            <person name="Gilroy R."/>
        </authorList>
    </citation>
    <scope>NUCLEOTIDE SEQUENCE</scope>
    <source>
        <strain evidence="3">ChiBcolR8-3208</strain>
    </source>
</reference>
<gene>
    <name evidence="3" type="ORF">H9942_01370</name>
</gene>
<evidence type="ECO:0000313" key="3">
    <source>
        <dbReference type="EMBL" id="HJB36702.1"/>
    </source>
</evidence>
<dbReference type="EMBL" id="DWXZ01000021">
    <property type="protein sequence ID" value="HJB36702.1"/>
    <property type="molecule type" value="Genomic_DNA"/>
</dbReference>
<comment type="caution">
    <text evidence="3">The sequence shown here is derived from an EMBL/GenBank/DDBJ whole genome shotgun (WGS) entry which is preliminary data.</text>
</comment>
<evidence type="ECO:0000313" key="4">
    <source>
        <dbReference type="Proteomes" id="UP000824214"/>
    </source>
</evidence>
<sequence length="473" mass="50686">MYGRHMKKAPRLLAIRGAAALILVLALSIFPFATVMANTVSANVIDGDQSYTFNMSSTSLEDILAQAEERGMEPLGPLDVAERVEGTTTVVVRRGVELAVSEAGEESQLVAYVGDTVEQALLDNSIVLKDEDEVSPSRDTVIAGDTQVEIRRACQVVVIADGESQTVTRIGGTVQDALDEAGVTVGERDSLNYETDKPLFDKMHIRVTRVMDVQITADGETKAYETSAQTVEDALEKCGVQLGEEDRVEPALTEKVKDGMEITVRRVEVKEEVQTEEVAYETEYQDTASLYEGETQVKTEGVPGEKEVTYKVTYVDGEEESREAASEKVTKEPVAEVVLRGTSQREEASGGVDVSGGNGTGNVAGTFVDMYGNTVSYSSMMSGTCTAYSVPGGTTSLGWDAVYGVVAVNPNIIPYGTKMYITSPDGSVVYGYGVAGDTGGAAMAGDILADLCYNTLEECSQIGRRTMNIYILS</sequence>
<feature type="domain" description="G5" evidence="2">
    <location>
        <begin position="264"/>
        <end position="344"/>
    </location>
</feature>
<proteinExistence type="predicted"/>
<dbReference type="Pfam" id="PF06725">
    <property type="entry name" value="3D"/>
    <property type="match status" value="1"/>
</dbReference>
<accession>A0A9D2LWK3</accession>